<reference evidence="3" key="1">
    <citation type="journal article" date="2014" name="Int. J. Syst. Evol. Microbiol.">
        <title>Complete genome sequence of Corynebacterium casei LMG S-19264T (=DSM 44701T), isolated from a smear-ripened cheese.</title>
        <authorList>
            <consortium name="US DOE Joint Genome Institute (JGI-PGF)"/>
            <person name="Walter F."/>
            <person name="Albersmeier A."/>
            <person name="Kalinowski J."/>
            <person name="Ruckert C."/>
        </authorList>
    </citation>
    <scope>NUCLEOTIDE SEQUENCE</scope>
    <source>
        <strain evidence="3">VKM Ac-2007</strain>
    </source>
</reference>
<dbReference type="InterPro" id="IPR000073">
    <property type="entry name" value="AB_hydrolase_1"/>
</dbReference>
<evidence type="ECO:0000313" key="3">
    <source>
        <dbReference type="EMBL" id="GLK09661.1"/>
    </source>
</evidence>
<dbReference type="GO" id="GO:0004806">
    <property type="term" value="F:triacylglycerol lipase activity"/>
    <property type="evidence" value="ECO:0007669"/>
    <property type="project" value="TreeGrafter"/>
</dbReference>
<accession>A0A9W6I0E7</accession>
<comment type="caution">
    <text evidence="3">The sequence shown here is derived from an EMBL/GenBank/DDBJ whole genome shotgun (WGS) entry which is preliminary data.</text>
</comment>
<dbReference type="Gene3D" id="3.40.50.1820">
    <property type="entry name" value="alpha/beta hydrolase"/>
    <property type="match status" value="1"/>
</dbReference>
<sequence>MGSAAGTVRSGDGTLIAFDRVGDGPPLICVGGATVYRAIDEAGAELAALLAPYFTVITYDRRGRGESGDAAPYAVEREIEDLDALIGMAGGSAFVLGESSGAVLALEAAVRGLAITRLACYEPPFVVDDGRPPMPGDFLERFDELVARGRRAEAFAMFMTVAVGLPAEAAAGIRDDPMWPALEGVVHTIAYDGQIMGDTQRGTPSALARFASVTAPTLVMDGGESPAWQRNAVQALTDVLPNARRRTLEGQTHRFTPAALALIVTEFFHGTTTAPSPPKNCPIRSRGPWPG</sequence>
<dbReference type="GO" id="GO:0046503">
    <property type="term" value="P:glycerolipid catabolic process"/>
    <property type="evidence" value="ECO:0007669"/>
    <property type="project" value="TreeGrafter"/>
</dbReference>
<keyword evidence="4" id="KW-1185">Reference proteome</keyword>
<dbReference type="PANTHER" id="PTHR43433:SF5">
    <property type="entry name" value="AB HYDROLASE-1 DOMAIN-CONTAINING PROTEIN"/>
    <property type="match status" value="1"/>
</dbReference>
<evidence type="ECO:0000313" key="4">
    <source>
        <dbReference type="Proteomes" id="UP001143474"/>
    </source>
</evidence>
<gene>
    <name evidence="3" type="ORF">GCM10017600_30670</name>
</gene>
<dbReference type="EMBL" id="BSEV01000005">
    <property type="protein sequence ID" value="GLK09661.1"/>
    <property type="molecule type" value="Genomic_DNA"/>
</dbReference>
<dbReference type="Pfam" id="PF12697">
    <property type="entry name" value="Abhydrolase_6"/>
    <property type="match status" value="1"/>
</dbReference>
<dbReference type="InterPro" id="IPR050471">
    <property type="entry name" value="AB_hydrolase"/>
</dbReference>
<dbReference type="AlphaFoldDB" id="A0A9W6I0E7"/>
<feature type="domain" description="AB hydrolase-1" evidence="2">
    <location>
        <begin position="43"/>
        <end position="253"/>
    </location>
</feature>
<keyword evidence="3" id="KW-0378">Hydrolase</keyword>
<evidence type="ECO:0000259" key="2">
    <source>
        <dbReference type="Pfam" id="PF12697"/>
    </source>
</evidence>
<organism evidence="3 4">
    <name type="scientific">Streptosporangium carneum</name>
    <dbReference type="NCBI Taxonomy" id="47481"/>
    <lineage>
        <taxon>Bacteria</taxon>
        <taxon>Bacillati</taxon>
        <taxon>Actinomycetota</taxon>
        <taxon>Actinomycetes</taxon>
        <taxon>Streptosporangiales</taxon>
        <taxon>Streptosporangiaceae</taxon>
        <taxon>Streptosporangium</taxon>
    </lineage>
</organism>
<name>A0A9W6I0E7_9ACTN</name>
<protein>
    <submittedName>
        <fullName evidence="3">Alpha/beta hydrolase</fullName>
    </submittedName>
</protein>
<dbReference type="InterPro" id="IPR029058">
    <property type="entry name" value="AB_hydrolase_fold"/>
</dbReference>
<reference evidence="3" key="2">
    <citation type="submission" date="2023-01" db="EMBL/GenBank/DDBJ databases">
        <authorList>
            <person name="Sun Q."/>
            <person name="Evtushenko L."/>
        </authorList>
    </citation>
    <scope>NUCLEOTIDE SEQUENCE</scope>
    <source>
        <strain evidence="3">VKM Ac-2007</strain>
    </source>
</reference>
<dbReference type="SUPFAM" id="SSF53474">
    <property type="entry name" value="alpha/beta-Hydrolases"/>
    <property type="match status" value="1"/>
</dbReference>
<evidence type="ECO:0000256" key="1">
    <source>
        <dbReference type="SAM" id="MobiDB-lite"/>
    </source>
</evidence>
<dbReference type="PANTHER" id="PTHR43433">
    <property type="entry name" value="HYDROLASE, ALPHA/BETA FOLD FAMILY PROTEIN"/>
    <property type="match status" value="1"/>
</dbReference>
<feature type="region of interest" description="Disordered" evidence="1">
    <location>
        <begin position="271"/>
        <end position="291"/>
    </location>
</feature>
<proteinExistence type="predicted"/>
<dbReference type="Proteomes" id="UP001143474">
    <property type="component" value="Unassembled WGS sequence"/>
</dbReference>